<dbReference type="RefSeq" id="WP_380125169.1">
    <property type="nucleotide sequence ID" value="NZ_JBHSIU010000066.1"/>
</dbReference>
<dbReference type="Proteomes" id="UP001595912">
    <property type="component" value="Unassembled WGS sequence"/>
</dbReference>
<dbReference type="InterPro" id="IPR000357">
    <property type="entry name" value="HEAT"/>
</dbReference>
<reference evidence="3" key="1">
    <citation type="journal article" date="2019" name="Int. J. Syst. Evol. Microbiol.">
        <title>The Global Catalogue of Microorganisms (GCM) 10K type strain sequencing project: providing services to taxonomists for standard genome sequencing and annotation.</title>
        <authorList>
            <consortium name="The Broad Institute Genomics Platform"/>
            <consortium name="The Broad Institute Genome Sequencing Center for Infectious Disease"/>
            <person name="Wu L."/>
            <person name="Ma J."/>
        </authorList>
    </citation>
    <scope>NUCLEOTIDE SEQUENCE [LARGE SCALE GENOMIC DNA]</scope>
    <source>
        <strain evidence="3">CGMCC 4.7152</strain>
    </source>
</reference>
<keyword evidence="1" id="KW-0677">Repeat</keyword>
<evidence type="ECO:0000313" key="2">
    <source>
        <dbReference type="EMBL" id="MFC5004881.1"/>
    </source>
</evidence>
<dbReference type="EMBL" id="JBHSIU010000066">
    <property type="protein sequence ID" value="MFC5004881.1"/>
    <property type="molecule type" value="Genomic_DNA"/>
</dbReference>
<sequence>MTHGWDDIDWALHQGAYGPATDAPDILRAIASPDPQAANDGRFELHSTLYHQGSVYPATVVAVPFLVELAVRPGVHGRAALIATIGNLCDPDTSRGQEQPAVHAAIAAVSARLLPGLEDPDPEVREATAYALARSGPHHAEDLRARWAVEPAPAVRASLLLGIALHDAAPDAALLRTALTEPFPVPLAAAFAGARAGLALPAADMTLVAVAHDQGRRWLGSWHTADGDPSDLTRVLPAEAAAALTDALLARPTAFPRQRAAAGLESRFRALRSAPPLLMDRLARLLDDPDAAVRAAAVSAADAAGRPVAAVADRLASIAAATDDEPARTALDTLIRLGDARWKAPALAVWSAGRDLSAARLFDEHPPAFDAEVLAAVRQRLSAHSAAPAGRRRSIMASFTDGEDPNASIYLVQLLGTWGPAAADAVPELIAAYDRASGVAPRALAAIGPAALPAVPALRERAAGGDIRAGHAVWNLTRDPAPLVAAIGGQRRPGAWDLRFAAAAGTDLAPAVPHLQTRLRDLASGDAHIRLALAEVLWRATGDPGRALPVVAAVLADHRQADAAASLAAELAPAGAELAPGLWRLLSEGAPWSRVDAARALWKLGTPVADLVPSLLATAADPGGNPAAVTLLADMDAVTAVPGLVDLAERDERVVCAGTMGWVWRDDALRETLRAAITRLR</sequence>
<dbReference type="SUPFAM" id="SSF48371">
    <property type="entry name" value="ARM repeat"/>
    <property type="match status" value="1"/>
</dbReference>
<dbReference type="Pfam" id="PF02985">
    <property type="entry name" value="HEAT"/>
    <property type="match status" value="1"/>
</dbReference>
<dbReference type="InterPro" id="IPR016024">
    <property type="entry name" value="ARM-type_fold"/>
</dbReference>
<keyword evidence="3" id="KW-1185">Reference proteome</keyword>
<evidence type="ECO:0000256" key="1">
    <source>
        <dbReference type="ARBA" id="ARBA00022737"/>
    </source>
</evidence>
<accession>A0ABV9WAU8</accession>
<name>A0ABV9WAU8_9ACTN</name>
<organism evidence="2 3">
    <name type="scientific">Dactylosporangium cerinum</name>
    <dbReference type="NCBI Taxonomy" id="1434730"/>
    <lineage>
        <taxon>Bacteria</taxon>
        <taxon>Bacillati</taxon>
        <taxon>Actinomycetota</taxon>
        <taxon>Actinomycetes</taxon>
        <taxon>Micromonosporales</taxon>
        <taxon>Micromonosporaceae</taxon>
        <taxon>Dactylosporangium</taxon>
    </lineage>
</organism>
<protein>
    <submittedName>
        <fullName evidence="2">Uncharacterized protein</fullName>
    </submittedName>
</protein>
<evidence type="ECO:0000313" key="3">
    <source>
        <dbReference type="Proteomes" id="UP001595912"/>
    </source>
</evidence>
<proteinExistence type="predicted"/>
<gene>
    <name evidence="2" type="ORF">ACFPIJ_44525</name>
</gene>
<dbReference type="InterPro" id="IPR011989">
    <property type="entry name" value="ARM-like"/>
</dbReference>
<dbReference type="Gene3D" id="1.25.10.10">
    <property type="entry name" value="Leucine-rich Repeat Variant"/>
    <property type="match status" value="2"/>
</dbReference>
<comment type="caution">
    <text evidence="2">The sequence shown here is derived from an EMBL/GenBank/DDBJ whole genome shotgun (WGS) entry which is preliminary data.</text>
</comment>